<evidence type="ECO:0000256" key="1">
    <source>
        <dbReference type="SAM" id="MobiDB-lite"/>
    </source>
</evidence>
<sequence>MTHASVTDTVDYKFKIYIKNLVIRCAENRIPTHQNIVFRPVPVWLSLSRTIKIPRPRLLMEEITTKIDLPPLHRERGRPNPSVSKALHLFGVTDLREVLDKKHQEQEQTRSGPPPDPSYNYLKDPLRENTHGQQTHKQYKGPHSDKAGGGDTYPKSRIFRGSRGQGRGTGFSRGNHHYASKKSTFEQNLVNIKVEVATSTGERSCVLDEETKLADIKPTPNYKLKEPRSPGNVRNYTDKPGNEWGRGRGHRGGDRGRSRGGRGRGMRGERPPRQDLPVVASEENWDNECVDNPVPSAVEYEKETKEGQEEHEIEDQEQFYDEHEEEEEYLETVERTDALEEASNDDITKILEEKLVITPSENEEKHKRTVKFQLEDKQEVSQGLEGERNDTTEHKKEQEKSETASNDQ</sequence>
<feature type="compositionally biased region" description="Basic and acidic residues" evidence="1">
    <location>
        <begin position="299"/>
        <end position="310"/>
    </location>
</feature>
<name>A0AAV8VIJ1_9CUCU</name>
<feature type="compositionally biased region" description="Acidic residues" evidence="1">
    <location>
        <begin position="311"/>
        <end position="326"/>
    </location>
</feature>
<dbReference type="EMBL" id="JANEYG010000084">
    <property type="protein sequence ID" value="KAJ8913939.1"/>
    <property type="molecule type" value="Genomic_DNA"/>
</dbReference>
<evidence type="ECO:0000313" key="2">
    <source>
        <dbReference type="EMBL" id="KAJ8913939.1"/>
    </source>
</evidence>
<keyword evidence="3" id="KW-1185">Reference proteome</keyword>
<feature type="compositionally biased region" description="Basic and acidic residues" evidence="1">
    <location>
        <begin position="373"/>
        <end position="402"/>
    </location>
</feature>
<feature type="region of interest" description="Disordered" evidence="1">
    <location>
        <begin position="100"/>
        <end position="179"/>
    </location>
</feature>
<evidence type="ECO:0000313" key="3">
    <source>
        <dbReference type="Proteomes" id="UP001159042"/>
    </source>
</evidence>
<gene>
    <name evidence="2" type="ORF">NQ315_015176</name>
</gene>
<evidence type="ECO:0008006" key="4">
    <source>
        <dbReference type="Google" id="ProtNLM"/>
    </source>
</evidence>
<proteinExistence type="predicted"/>
<comment type="caution">
    <text evidence="2">The sequence shown here is derived from an EMBL/GenBank/DDBJ whole genome shotgun (WGS) entry which is preliminary data.</text>
</comment>
<organism evidence="2 3">
    <name type="scientific">Exocentrus adspersus</name>
    <dbReference type="NCBI Taxonomy" id="1586481"/>
    <lineage>
        <taxon>Eukaryota</taxon>
        <taxon>Metazoa</taxon>
        <taxon>Ecdysozoa</taxon>
        <taxon>Arthropoda</taxon>
        <taxon>Hexapoda</taxon>
        <taxon>Insecta</taxon>
        <taxon>Pterygota</taxon>
        <taxon>Neoptera</taxon>
        <taxon>Endopterygota</taxon>
        <taxon>Coleoptera</taxon>
        <taxon>Polyphaga</taxon>
        <taxon>Cucujiformia</taxon>
        <taxon>Chrysomeloidea</taxon>
        <taxon>Cerambycidae</taxon>
        <taxon>Lamiinae</taxon>
        <taxon>Acanthocinini</taxon>
        <taxon>Exocentrus</taxon>
    </lineage>
</organism>
<accession>A0AAV8VIJ1</accession>
<feature type="region of interest" description="Disordered" evidence="1">
    <location>
        <begin position="218"/>
        <end position="326"/>
    </location>
</feature>
<dbReference type="AlphaFoldDB" id="A0AAV8VIJ1"/>
<feature type="region of interest" description="Disordered" evidence="1">
    <location>
        <begin position="359"/>
        <end position="408"/>
    </location>
</feature>
<dbReference type="Proteomes" id="UP001159042">
    <property type="component" value="Unassembled WGS sequence"/>
</dbReference>
<reference evidence="2 3" key="1">
    <citation type="journal article" date="2023" name="Insect Mol. Biol.">
        <title>Genome sequencing provides insights into the evolution of gene families encoding plant cell wall-degrading enzymes in longhorned beetles.</title>
        <authorList>
            <person name="Shin N.R."/>
            <person name="Okamura Y."/>
            <person name="Kirsch R."/>
            <person name="Pauchet Y."/>
        </authorList>
    </citation>
    <scope>NUCLEOTIDE SEQUENCE [LARGE SCALE GENOMIC DNA]</scope>
    <source>
        <strain evidence="2">EAD_L_NR</strain>
    </source>
</reference>
<protein>
    <recommendedName>
        <fullName evidence="4">Hyaluronan/mRNA-binding protein domain-containing protein</fullName>
    </recommendedName>
</protein>